<feature type="region of interest" description="Disordered" evidence="1">
    <location>
        <begin position="1"/>
        <end position="30"/>
    </location>
</feature>
<dbReference type="EMBL" id="JACGWK010000012">
    <property type="protein sequence ID" value="KAL0323647.1"/>
    <property type="molecule type" value="Genomic_DNA"/>
</dbReference>
<feature type="domain" description="Retrotransposon Copia-like N-terminal" evidence="2">
    <location>
        <begin position="27"/>
        <end position="72"/>
    </location>
</feature>
<dbReference type="Pfam" id="PF14244">
    <property type="entry name" value="Retrotran_gag_3"/>
    <property type="match status" value="1"/>
</dbReference>
<sequence length="115" mass="13058">MAENQQEVLPANASSSRSRLELENPQPAESTGFTLISSSLTRDNYLGWSRAIRFGLGAWKKLSFIDGRFVRPTNDSEELDEWIRNDYMVITWILNTISQEIIDAFIYVPQPGAFG</sequence>
<protein>
    <recommendedName>
        <fullName evidence="2">Retrotransposon Copia-like N-terminal domain-containing protein</fullName>
    </recommendedName>
</protein>
<evidence type="ECO:0000313" key="3">
    <source>
        <dbReference type="EMBL" id="KAL0323647.1"/>
    </source>
</evidence>
<organism evidence="3">
    <name type="scientific">Sesamum angustifolium</name>
    <dbReference type="NCBI Taxonomy" id="2727405"/>
    <lineage>
        <taxon>Eukaryota</taxon>
        <taxon>Viridiplantae</taxon>
        <taxon>Streptophyta</taxon>
        <taxon>Embryophyta</taxon>
        <taxon>Tracheophyta</taxon>
        <taxon>Spermatophyta</taxon>
        <taxon>Magnoliopsida</taxon>
        <taxon>eudicotyledons</taxon>
        <taxon>Gunneridae</taxon>
        <taxon>Pentapetalae</taxon>
        <taxon>asterids</taxon>
        <taxon>lamiids</taxon>
        <taxon>Lamiales</taxon>
        <taxon>Pedaliaceae</taxon>
        <taxon>Sesamum</taxon>
    </lineage>
</organism>
<reference evidence="3" key="2">
    <citation type="journal article" date="2024" name="Plant">
        <title>Genomic evolution and insights into agronomic trait innovations of Sesamum species.</title>
        <authorList>
            <person name="Miao H."/>
            <person name="Wang L."/>
            <person name="Qu L."/>
            <person name="Liu H."/>
            <person name="Sun Y."/>
            <person name="Le M."/>
            <person name="Wang Q."/>
            <person name="Wei S."/>
            <person name="Zheng Y."/>
            <person name="Lin W."/>
            <person name="Duan Y."/>
            <person name="Cao H."/>
            <person name="Xiong S."/>
            <person name="Wang X."/>
            <person name="Wei L."/>
            <person name="Li C."/>
            <person name="Ma Q."/>
            <person name="Ju M."/>
            <person name="Zhao R."/>
            <person name="Li G."/>
            <person name="Mu C."/>
            <person name="Tian Q."/>
            <person name="Mei H."/>
            <person name="Zhang T."/>
            <person name="Gao T."/>
            <person name="Zhang H."/>
        </authorList>
    </citation>
    <scope>NUCLEOTIDE SEQUENCE</scope>
    <source>
        <strain evidence="3">G01</strain>
    </source>
</reference>
<proteinExistence type="predicted"/>
<comment type="caution">
    <text evidence="3">The sequence shown here is derived from an EMBL/GenBank/DDBJ whole genome shotgun (WGS) entry which is preliminary data.</text>
</comment>
<accession>A0AAW2LXY1</accession>
<dbReference type="InterPro" id="IPR029472">
    <property type="entry name" value="Copia-like_N"/>
</dbReference>
<reference evidence="3" key="1">
    <citation type="submission" date="2020-06" db="EMBL/GenBank/DDBJ databases">
        <authorList>
            <person name="Li T."/>
            <person name="Hu X."/>
            <person name="Zhang T."/>
            <person name="Song X."/>
            <person name="Zhang H."/>
            <person name="Dai N."/>
            <person name="Sheng W."/>
            <person name="Hou X."/>
            <person name="Wei L."/>
        </authorList>
    </citation>
    <scope>NUCLEOTIDE SEQUENCE</scope>
    <source>
        <strain evidence="3">G01</strain>
        <tissue evidence="3">Leaf</tissue>
    </source>
</reference>
<evidence type="ECO:0000259" key="2">
    <source>
        <dbReference type="Pfam" id="PF14244"/>
    </source>
</evidence>
<feature type="compositionally biased region" description="Polar residues" evidence="1">
    <location>
        <begin position="1"/>
        <end position="17"/>
    </location>
</feature>
<dbReference type="PANTHER" id="PTHR37610:SF40">
    <property type="entry name" value="OS01G0909600 PROTEIN"/>
    <property type="match status" value="1"/>
</dbReference>
<name>A0AAW2LXY1_9LAMI</name>
<dbReference type="AlphaFoldDB" id="A0AAW2LXY1"/>
<evidence type="ECO:0000256" key="1">
    <source>
        <dbReference type="SAM" id="MobiDB-lite"/>
    </source>
</evidence>
<dbReference type="PANTHER" id="PTHR37610">
    <property type="entry name" value="CCHC-TYPE DOMAIN-CONTAINING PROTEIN"/>
    <property type="match status" value="1"/>
</dbReference>
<gene>
    <name evidence="3" type="ORF">Sangu_1984000</name>
</gene>